<dbReference type="PANTHER" id="PTHR43267:SF1">
    <property type="entry name" value="TRNA THREONYLCARBAMOYLADENOSINE DEHYDRATASE"/>
    <property type="match status" value="1"/>
</dbReference>
<dbReference type="GO" id="GO:0061503">
    <property type="term" value="F:tRNA threonylcarbamoyladenosine dehydratase"/>
    <property type="evidence" value="ECO:0007669"/>
    <property type="project" value="TreeGrafter"/>
</dbReference>
<evidence type="ECO:0000313" key="3">
    <source>
        <dbReference type="EMBL" id="PZQ12312.1"/>
    </source>
</evidence>
<evidence type="ECO:0000313" key="4">
    <source>
        <dbReference type="Proteomes" id="UP000249577"/>
    </source>
</evidence>
<feature type="domain" description="THIF-type NAD/FAD binding fold" evidence="1">
    <location>
        <begin position="368"/>
        <end position="519"/>
    </location>
</feature>
<proteinExistence type="predicted"/>
<dbReference type="Pfam" id="PF00899">
    <property type="entry name" value="ThiF"/>
    <property type="match status" value="1"/>
</dbReference>
<dbReference type="SUPFAM" id="SSF69572">
    <property type="entry name" value="Activating enzymes of the ubiquitin-like proteins"/>
    <property type="match status" value="1"/>
</dbReference>
<evidence type="ECO:0000259" key="2">
    <source>
        <dbReference type="Pfam" id="PF14461"/>
    </source>
</evidence>
<dbReference type="GO" id="GO:0008641">
    <property type="term" value="F:ubiquitin-like modifier activating enzyme activity"/>
    <property type="evidence" value="ECO:0007669"/>
    <property type="project" value="InterPro"/>
</dbReference>
<evidence type="ECO:0000259" key="1">
    <source>
        <dbReference type="Pfam" id="PF00899"/>
    </source>
</evidence>
<dbReference type="InterPro" id="IPR000594">
    <property type="entry name" value="ThiF_NAD_FAD-bd"/>
</dbReference>
<dbReference type="InterPro" id="IPR045886">
    <property type="entry name" value="ThiF/MoeB/HesA"/>
</dbReference>
<name>A0A2W5K4Q8_ANCNO</name>
<dbReference type="EMBL" id="QFPN01000009">
    <property type="protein sequence ID" value="PZQ12312.1"/>
    <property type="molecule type" value="Genomic_DNA"/>
</dbReference>
<dbReference type="InterPro" id="IPR032701">
    <property type="entry name" value="Prok-E2_B_dom"/>
</dbReference>
<dbReference type="PANTHER" id="PTHR43267">
    <property type="entry name" value="TRNA THREONYLCARBAMOYLADENOSINE DEHYDRATASE"/>
    <property type="match status" value="1"/>
</dbReference>
<protein>
    <submittedName>
        <fullName evidence="3">Uncharacterized protein</fullName>
    </submittedName>
</protein>
<gene>
    <name evidence="3" type="ORF">DI565_15870</name>
</gene>
<dbReference type="AlphaFoldDB" id="A0A2W5K4Q8"/>
<accession>A0A2W5K4Q8</accession>
<dbReference type="GO" id="GO:0061504">
    <property type="term" value="P:cyclic threonylcarbamoyladenosine biosynthetic process"/>
    <property type="evidence" value="ECO:0007669"/>
    <property type="project" value="TreeGrafter"/>
</dbReference>
<feature type="domain" description="Prokaryotic E2 family B" evidence="2">
    <location>
        <begin position="84"/>
        <end position="187"/>
    </location>
</feature>
<reference evidence="3 4" key="1">
    <citation type="submission" date="2017-08" db="EMBL/GenBank/DDBJ databases">
        <title>Infants hospitalized years apart are colonized by the same room-sourced microbial strains.</title>
        <authorList>
            <person name="Brooks B."/>
            <person name="Olm M.R."/>
            <person name="Firek B.A."/>
            <person name="Baker R."/>
            <person name="Thomas B.C."/>
            <person name="Morowitz M.J."/>
            <person name="Banfield J.F."/>
        </authorList>
    </citation>
    <scope>NUCLEOTIDE SEQUENCE [LARGE SCALE GENOMIC DNA]</scope>
    <source>
        <strain evidence="3">S2_005_003_R2_43</strain>
    </source>
</reference>
<dbReference type="Pfam" id="PF14461">
    <property type="entry name" value="Prok-E2_B"/>
    <property type="match status" value="1"/>
</dbReference>
<dbReference type="Gene3D" id="3.40.50.720">
    <property type="entry name" value="NAD(P)-binding Rossmann-like Domain"/>
    <property type="match status" value="1"/>
</dbReference>
<comment type="caution">
    <text evidence="3">The sequence shown here is derived from an EMBL/GenBank/DDBJ whole genome shotgun (WGS) entry which is preliminary data.</text>
</comment>
<organism evidence="3 4">
    <name type="scientific">Ancylobacter novellus</name>
    <name type="common">Thiobacillus novellus</name>
    <dbReference type="NCBI Taxonomy" id="921"/>
    <lineage>
        <taxon>Bacteria</taxon>
        <taxon>Pseudomonadati</taxon>
        <taxon>Pseudomonadota</taxon>
        <taxon>Alphaproteobacteria</taxon>
        <taxon>Hyphomicrobiales</taxon>
        <taxon>Xanthobacteraceae</taxon>
        <taxon>Ancylobacter</taxon>
    </lineage>
</organism>
<sequence length="632" mass="67715">MTGALASRRPPSLPKASCATWLRLKKRLSGSKGAVGTPDVPDALDHRRTSAIAAVETWLVERTSSVQRLEAGDLVRFRGSPIAGWRVSADFADGERRVDIVVDAAFPFRPAKLLLVDRPAFGVWPHVERDGFLCLTSEQAAFSSEDPIGGVAALFEMAFGLVRRCVTESCDAEFRAEFLSYWPGSAEVAGRAVLGLFEPDGGSRAIRAWWGKDLLLLADDDDAIHRWLRACYGDLRKRDLKTAAGALLWIGRPLTPSQFPKTGTDLLDLSDQREARSILDDAAATLPGALPVVLGMRADAGDAYAGLLIPQPGVARSKVAAGRGFRPSRIPPHVAARRYFGGSAGEAFIVERADPSWIHGRARDPRFATLRGSSVVLLGCGSVGAPVATTLAQAGVGKLILVDHDGLKAANLSRHPLGAASLGKPKARELALRIRRDLPHILVEAEVMDLQRLLLERPERLLEADLVISALGNWAAEAMLDEWHQGAVCPGPVVYGWTEAHACAGHAVAILHEGKRLRDGFDSTGKPKLEVTAWPNGPTIAHEPACGAVFQPYGPVELGFITSMVADLALDCLLGGVIASTHRIWACAERLLDGAGGVWSDEWTSLVDGRSEGGFLTKRLWAAPLGAEILPA</sequence>
<dbReference type="InterPro" id="IPR035985">
    <property type="entry name" value="Ubiquitin-activating_enz"/>
</dbReference>
<dbReference type="Proteomes" id="UP000249577">
    <property type="component" value="Unassembled WGS sequence"/>
</dbReference>